<keyword evidence="3" id="KW-1185">Reference proteome</keyword>
<evidence type="ECO:0000313" key="2">
    <source>
        <dbReference type="EMBL" id="MCF3945768.1"/>
    </source>
</evidence>
<name>A0ABS9DUG2_9PROT</name>
<dbReference type="RefSeq" id="WP_235703001.1">
    <property type="nucleotide sequence ID" value="NZ_JAKGBZ010000004.1"/>
</dbReference>
<evidence type="ECO:0000313" key="3">
    <source>
        <dbReference type="Proteomes" id="UP001521209"/>
    </source>
</evidence>
<accession>A0ABS9DUG2</accession>
<organism evidence="2 3">
    <name type="scientific">Acidiphilium iwatense</name>
    <dbReference type="NCBI Taxonomy" id="768198"/>
    <lineage>
        <taxon>Bacteria</taxon>
        <taxon>Pseudomonadati</taxon>
        <taxon>Pseudomonadota</taxon>
        <taxon>Alphaproteobacteria</taxon>
        <taxon>Acetobacterales</taxon>
        <taxon>Acidocellaceae</taxon>
        <taxon>Acidiphilium</taxon>
    </lineage>
</organism>
<evidence type="ECO:0000313" key="1">
    <source>
        <dbReference type="EMBL" id="MCF3945761.1"/>
    </source>
</evidence>
<protein>
    <submittedName>
        <fullName evidence="2">DUF2281 domain-containing protein</fullName>
    </submittedName>
</protein>
<dbReference type="Proteomes" id="UP001521209">
    <property type="component" value="Unassembled WGS sequence"/>
</dbReference>
<comment type="caution">
    <text evidence="2">The sequence shown here is derived from an EMBL/GenBank/DDBJ whole genome shotgun (WGS) entry which is preliminary data.</text>
</comment>
<sequence>MPNIQPLLEKIQALPVERIAEIEDFVEFIAAREQERSLTRAAGAVSAPAFAAIWNNPEDDAYDAL</sequence>
<gene>
    <name evidence="1" type="ORF">L2A60_03560</name>
    <name evidence="2" type="ORF">L2A60_03595</name>
</gene>
<reference evidence="2 3" key="1">
    <citation type="submission" date="2022-01" db="EMBL/GenBank/DDBJ databases">
        <authorList>
            <person name="Won M."/>
            <person name="Kim S.-J."/>
            <person name="Kwon S.-W."/>
        </authorList>
    </citation>
    <scope>NUCLEOTIDE SEQUENCE [LARGE SCALE GENOMIC DNA]</scope>
    <source>
        <strain evidence="2 3">KCTC 23505</strain>
    </source>
</reference>
<dbReference type="EMBL" id="JAKGBZ010000004">
    <property type="protein sequence ID" value="MCF3945768.1"/>
    <property type="molecule type" value="Genomic_DNA"/>
</dbReference>
<dbReference type="EMBL" id="JAKGBZ010000004">
    <property type="protein sequence ID" value="MCF3945761.1"/>
    <property type="molecule type" value="Genomic_DNA"/>
</dbReference>
<proteinExistence type="predicted"/>